<sequence>MSSQCEEHQTWVQCESPGCLKWRLLPQVTSGGVSLSTEQPWFCRMNPDPPFSSCSVAQQRLPSASSLKKHSLGFVFSQLPVGSLVSAKMRGWPWWPAILIPDPDTGMHLIQDGDGHVRHYLVEYLGKPHSQLWTKVQCVGTYRPTAAKSQGSLGSQSLGSLGSQSLGSLGSQFLGSLGSQSLGSLDSQSLGSLGSGSLLCSLVFLCVCFAAVLIKAQRLMWDIEDLIGRLNSEGCSSLRPQDKVWTTDRTGLG</sequence>
<dbReference type="Proteomes" id="UP001148018">
    <property type="component" value="Unassembled WGS sequence"/>
</dbReference>
<keyword evidence="8" id="KW-1185">Reference proteome</keyword>
<dbReference type="GO" id="GO:0008270">
    <property type="term" value="F:zinc ion binding"/>
    <property type="evidence" value="ECO:0007669"/>
    <property type="project" value="UniProtKB-KW"/>
</dbReference>
<evidence type="ECO:0000256" key="3">
    <source>
        <dbReference type="ARBA" id="ARBA00022833"/>
    </source>
</evidence>
<organism evidence="7 8">
    <name type="scientific">Muraenolepis orangiensis</name>
    <name type="common">Patagonian moray cod</name>
    <dbReference type="NCBI Taxonomy" id="630683"/>
    <lineage>
        <taxon>Eukaryota</taxon>
        <taxon>Metazoa</taxon>
        <taxon>Chordata</taxon>
        <taxon>Craniata</taxon>
        <taxon>Vertebrata</taxon>
        <taxon>Euteleostomi</taxon>
        <taxon>Actinopterygii</taxon>
        <taxon>Neopterygii</taxon>
        <taxon>Teleostei</taxon>
        <taxon>Neoteleostei</taxon>
        <taxon>Acanthomorphata</taxon>
        <taxon>Zeiogadaria</taxon>
        <taxon>Gadariae</taxon>
        <taxon>Gadiformes</taxon>
        <taxon>Muraenolepidoidei</taxon>
        <taxon>Muraenolepididae</taxon>
        <taxon>Muraenolepis</taxon>
    </lineage>
</organism>
<reference evidence="7" key="1">
    <citation type="submission" date="2022-07" db="EMBL/GenBank/DDBJ databases">
        <title>Chromosome-level genome of Muraenolepis orangiensis.</title>
        <authorList>
            <person name="Kim J."/>
        </authorList>
    </citation>
    <scope>NUCLEOTIDE SEQUENCE</scope>
    <source>
        <strain evidence="7">KU_S4_2022</strain>
        <tissue evidence="7">Muscle</tissue>
    </source>
</reference>
<evidence type="ECO:0000313" key="8">
    <source>
        <dbReference type="Proteomes" id="UP001148018"/>
    </source>
</evidence>
<feature type="transmembrane region" description="Helical" evidence="4">
    <location>
        <begin position="190"/>
        <end position="214"/>
    </location>
</feature>
<accession>A0A9Q0E116</accession>
<dbReference type="GO" id="GO:0005634">
    <property type="term" value="C:nucleus"/>
    <property type="evidence" value="ECO:0007669"/>
    <property type="project" value="TreeGrafter"/>
</dbReference>
<feature type="domain" description="PWWP" evidence="5">
    <location>
        <begin position="81"/>
        <end position="137"/>
    </location>
</feature>
<dbReference type="PANTHER" id="PTHR15999:SF6">
    <property type="entry name" value="ZINC FINGER CW-TYPE PWWP DOMAIN PROTEIN 2"/>
    <property type="match status" value="1"/>
</dbReference>
<dbReference type="PANTHER" id="PTHR15999">
    <property type="entry name" value="ZINC FINGER CW-TYPE PWWP DOMAIN PROTEIN 1"/>
    <property type="match status" value="1"/>
</dbReference>
<dbReference type="OrthoDB" id="757982at2759"/>
<dbReference type="InterPro" id="IPR042778">
    <property type="entry name" value="ZCWPW1/ZCWPW2"/>
</dbReference>
<gene>
    <name evidence="7" type="ORF">NHX12_001608</name>
</gene>
<evidence type="ECO:0000259" key="5">
    <source>
        <dbReference type="PROSITE" id="PS50812"/>
    </source>
</evidence>
<keyword evidence="1" id="KW-0479">Metal-binding</keyword>
<evidence type="ECO:0000256" key="2">
    <source>
        <dbReference type="ARBA" id="ARBA00022771"/>
    </source>
</evidence>
<evidence type="ECO:0000256" key="4">
    <source>
        <dbReference type="SAM" id="Phobius"/>
    </source>
</evidence>
<dbReference type="InterPro" id="IPR000313">
    <property type="entry name" value="PWWP_dom"/>
</dbReference>
<keyword evidence="4" id="KW-1133">Transmembrane helix</keyword>
<dbReference type="InterPro" id="IPR011124">
    <property type="entry name" value="Znf_CW"/>
</dbReference>
<dbReference type="Pfam" id="PF07496">
    <property type="entry name" value="zf-CW"/>
    <property type="match status" value="1"/>
</dbReference>
<keyword evidence="4" id="KW-0812">Transmembrane</keyword>
<evidence type="ECO:0008006" key="9">
    <source>
        <dbReference type="Google" id="ProtNLM"/>
    </source>
</evidence>
<protein>
    <recommendedName>
        <fullName evidence="9">PWWP domain-containing protein</fullName>
    </recommendedName>
</protein>
<evidence type="ECO:0000313" key="7">
    <source>
        <dbReference type="EMBL" id="KAJ3598094.1"/>
    </source>
</evidence>
<keyword evidence="3" id="KW-0862">Zinc</keyword>
<dbReference type="SUPFAM" id="SSF63748">
    <property type="entry name" value="Tudor/PWWP/MBT"/>
    <property type="match status" value="1"/>
</dbReference>
<name>A0A9Q0E116_9TELE</name>
<dbReference type="PROSITE" id="PS50812">
    <property type="entry name" value="PWWP"/>
    <property type="match status" value="1"/>
</dbReference>
<proteinExistence type="predicted"/>
<dbReference type="EMBL" id="JANIIK010000109">
    <property type="protein sequence ID" value="KAJ3598094.1"/>
    <property type="molecule type" value="Genomic_DNA"/>
</dbReference>
<comment type="caution">
    <text evidence="7">The sequence shown here is derived from an EMBL/GenBank/DDBJ whole genome shotgun (WGS) entry which is preliminary data.</text>
</comment>
<dbReference type="AlphaFoldDB" id="A0A9Q0E116"/>
<dbReference type="PROSITE" id="PS51050">
    <property type="entry name" value="ZF_CW"/>
    <property type="match status" value="1"/>
</dbReference>
<evidence type="ECO:0000259" key="6">
    <source>
        <dbReference type="PROSITE" id="PS51050"/>
    </source>
</evidence>
<keyword evidence="4" id="KW-0472">Membrane</keyword>
<dbReference type="Gene3D" id="3.30.40.100">
    <property type="match status" value="1"/>
</dbReference>
<feature type="domain" description="CW-type" evidence="6">
    <location>
        <begin position="5"/>
        <end position="62"/>
    </location>
</feature>
<dbReference type="Gene3D" id="2.30.30.140">
    <property type="match status" value="1"/>
</dbReference>
<evidence type="ECO:0000256" key="1">
    <source>
        <dbReference type="ARBA" id="ARBA00022723"/>
    </source>
</evidence>
<keyword evidence="2" id="KW-0863">Zinc-finger</keyword>
<dbReference type="Pfam" id="PF00855">
    <property type="entry name" value="PWWP"/>
    <property type="match status" value="1"/>
</dbReference>